<dbReference type="Gene3D" id="2.60.120.10">
    <property type="entry name" value="Jelly Rolls"/>
    <property type="match status" value="1"/>
</dbReference>
<evidence type="ECO:0000256" key="1">
    <source>
        <dbReference type="ARBA" id="ARBA00022679"/>
    </source>
</evidence>
<dbReference type="InterPro" id="IPR013096">
    <property type="entry name" value="Cupin_2"/>
</dbReference>
<dbReference type="RefSeq" id="WP_183363127.1">
    <property type="nucleotide sequence ID" value="NZ_BLXZ01000010.1"/>
</dbReference>
<dbReference type="EMBL" id="BLXZ01000010">
    <property type="protein sequence ID" value="GFO70499.1"/>
    <property type="molecule type" value="Genomic_DNA"/>
</dbReference>
<proteinExistence type="predicted"/>
<dbReference type="SUPFAM" id="SSF47413">
    <property type="entry name" value="lambda repressor-like DNA-binding domains"/>
    <property type="match status" value="1"/>
</dbReference>
<organism evidence="4 5">
    <name type="scientific">Geomonas limicola</name>
    <dbReference type="NCBI Taxonomy" id="2740186"/>
    <lineage>
        <taxon>Bacteria</taxon>
        <taxon>Pseudomonadati</taxon>
        <taxon>Thermodesulfobacteriota</taxon>
        <taxon>Desulfuromonadia</taxon>
        <taxon>Geobacterales</taxon>
        <taxon>Geobacteraceae</taxon>
        <taxon>Geomonas</taxon>
    </lineage>
</organism>
<accession>A0A6V8NHU7</accession>
<dbReference type="CDD" id="cd00093">
    <property type="entry name" value="HTH_XRE"/>
    <property type="match status" value="1"/>
</dbReference>
<dbReference type="InterPro" id="IPR002505">
    <property type="entry name" value="PTA_PTB"/>
</dbReference>
<comment type="caution">
    <text evidence="4">The sequence shown here is derived from an EMBL/GenBank/DDBJ whole genome shotgun (WGS) entry which is preliminary data.</text>
</comment>
<gene>
    <name evidence="4" type="ORF">GMLC_40780</name>
</gene>
<protein>
    <recommendedName>
        <fullName evidence="3">HTH cro/C1-type domain-containing protein</fullName>
    </recommendedName>
</protein>
<dbReference type="InterPro" id="IPR001387">
    <property type="entry name" value="Cro/C1-type_HTH"/>
</dbReference>
<dbReference type="Gene3D" id="1.10.260.40">
    <property type="entry name" value="lambda repressor-like DNA-binding domains"/>
    <property type="match status" value="1"/>
</dbReference>
<dbReference type="PANTHER" id="PTHR43356">
    <property type="entry name" value="PHOSPHATE ACETYLTRANSFERASE"/>
    <property type="match status" value="1"/>
</dbReference>
<evidence type="ECO:0000313" key="5">
    <source>
        <dbReference type="Proteomes" id="UP000587586"/>
    </source>
</evidence>
<dbReference type="Pfam" id="PF01515">
    <property type="entry name" value="PTA_PTB"/>
    <property type="match status" value="1"/>
</dbReference>
<dbReference type="Gene3D" id="3.40.718.10">
    <property type="entry name" value="Isopropylmalate Dehydrogenase"/>
    <property type="match status" value="1"/>
</dbReference>
<dbReference type="InterPro" id="IPR011051">
    <property type="entry name" value="RmlC_Cupin_sf"/>
</dbReference>
<evidence type="ECO:0000313" key="4">
    <source>
        <dbReference type="EMBL" id="GFO70499.1"/>
    </source>
</evidence>
<dbReference type="InterPro" id="IPR050500">
    <property type="entry name" value="Phos_Acetyltrans/Butyryltrans"/>
</dbReference>
<dbReference type="SUPFAM" id="SSF51182">
    <property type="entry name" value="RmlC-like cupins"/>
    <property type="match status" value="1"/>
</dbReference>
<dbReference type="Proteomes" id="UP000587586">
    <property type="component" value="Unassembled WGS sequence"/>
</dbReference>
<sequence length="510" mass="55715">MKIGRHLKELLEIKGVSLESVAQALTWNRGTLESVLADELAPSISELLRLATLLGVGISRLLYGQDQVEQKALKTSKNERVGVTRRDFLHYESLAPAFAGRHLEPFIVDIFQEKSQELDVSRHPGEEFLFVLEGELEVTVGETAYRLEPGDSFYFDSVLPHTLKAITPQARMVAVIYKSESMLHLTQGRGMKSLIEAAQLLPRQNVVLVCPDPVSLSAVNKGIEEGVIERAFLVGSVERTRSKCSNELLYLKRYEYLDVEVPAERYEEEAARAGVALIREGKGDMLMKGSINTAPFIKAVLNRERGIGTGRRLSIVSIFELPGVERLVFLTDPGINPELFLHDDPASGVDIIENAVDVARSLGVERPKVALLEANEVPSAKIPTTLMERILSERDWELADVYGPLSYDLALYPQAVAKKGIVGNPVAGQADILVVPHISGGNFLYKSWVFTMGAEVANVVLGAKAPIILTSRSDSDLTKFLTISASALYSHFLSRGAGQASAGAELASAP</sequence>
<keyword evidence="2" id="KW-0012">Acyltransferase</keyword>
<dbReference type="AlphaFoldDB" id="A0A6V8NHU7"/>
<dbReference type="CDD" id="cd02209">
    <property type="entry name" value="cupin_XRE_C"/>
    <property type="match status" value="1"/>
</dbReference>
<dbReference type="InterPro" id="IPR014710">
    <property type="entry name" value="RmlC-like_jellyroll"/>
</dbReference>
<keyword evidence="1" id="KW-0808">Transferase</keyword>
<evidence type="ECO:0000259" key="3">
    <source>
        <dbReference type="PROSITE" id="PS50943"/>
    </source>
</evidence>
<name>A0A6V8NHU7_9BACT</name>
<dbReference type="InterPro" id="IPR010982">
    <property type="entry name" value="Lambda_DNA-bd_dom_sf"/>
</dbReference>
<dbReference type="PANTHER" id="PTHR43356:SF2">
    <property type="entry name" value="PHOSPHATE ACETYLTRANSFERASE"/>
    <property type="match status" value="1"/>
</dbReference>
<keyword evidence="5" id="KW-1185">Reference proteome</keyword>
<dbReference type="SMART" id="SM00530">
    <property type="entry name" value="HTH_XRE"/>
    <property type="match status" value="1"/>
</dbReference>
<dbReference type="GO" id="GO:0003677">
    <property type="term" value="F:DNA binding"/>
    <property type="evidence" value="ECO:0007669"/>
    <property type="project" value="InterPro"/>
</dbReference>
<dbReference type="Pfam" id="PF07883">
    <property type="entry name" value="Cupin_2"/>
    <property type="match status" value="1"/>
</dbReference>
<evidence type="ECO:0000256" key="2">
    <source>
        <dbReference type="ARBA" id="ARBA00023315"/>
    </source>
</evidence>
<reference evidence="5" key="1">
    <citation type="submission" date="2020-06" db="EMBL/GenBank/DDBJ databases">
        <title>Draft genomic sequecing of Geomonas sp. Red745.</title>
        <authorList>
            <person name="Itoh H."/>
            <person name="Xu Z.X."/>
            <person name="Ushijima N."/>
            <person name="Masuda Y."/>
            <person name="Shiratori Y."/>
            <person name="Senoo K."/>
        </authorList>
    </citation>
    <scope>NUCLEOTIDE SEQUENCE [LARGE SCALE GENOMIC DNA]</scope>
    <source>
        <strain evidence="5">Red745</strain>
    </source>
</reference>
<feature type="domain" description="HTH cro/C1-type" evidence="3">
    <location>
        <begin position="7"/>
        <end position="61"/>
    </location>
</feature>
<dbReference type="GO" id="GO:0016746">
    <property type="term" value="F:acyltransferase activity"/>
    <property type="evidence" value="ECO:0007669"/>
    <property type="project" value="UniProtKB-KW"/>
</dbReference>
<dbReference type="SUPFAM" id="SSF53659">
    <property type="entry name" value="Isocitrate/Isopropylmalate dehydrogenase-like"/>
    <property type="match status" value="1"/>
</dbReference>
<dbReference type="PROSITE" id="PS50943">
    <property type="entry name" value="HTH_CROC1"/>
    <property type="match status" value="1"/>
</dbReference>